<dbReference type="Gene3D" id="3.20.20.80">
    <property type="entry name" value="Glycosidases"/>
    <property type="match status" value="1"/>
</dbReference>
<feature type="domain" description="DUF5060" evidence="2">
    <location>
        <begin position="32"/>
        <end position="113"/>
    </location>
</feature>
<dbReference type="OrthoDB" id="59486at2"/>
<dbReference type="Pfam" id="PF16586">
    <property type="entry name" value="DUF5060"/>
    <property type="match status" value="1"/>
</dbReference>
<dbReference type="PANTHER" id="PTHR37836:SF2">
    <property type="entry name" value="DUF4038 DOMAIN-CONTAINING PROTEIN"/>
    <property type="match status" value="1"/>
</dbReference>
<dbReference type="Pfam" id="PF12904">
    <property type="entry name" value="Collagen_bind_2"/>
    <property type="match status" value="1"/>
</dbReference>
<accession>A0A1M4ZTK5</accession>
<feature type="domain" description="Putative collagen-binding" evidence="1">
    <location>
        <begin position="530"/>
        <end position="610"/>
    </location>
</feature>
<dbReference type="InterPro" id="IPR024749">
    <property type="entry name" value="Collagen-bd_put"/>
</dbReference>
<dbReference type="Gene3D" id="2.60.40.10">
    <property type="entry name" value="Immunoglobulins"/>
    <property type="match status" value="1"/>
</dbReference>
<evidence type="ECO:0000259" key="1">
    <source>
        <dbReference type="Pfam" id="PF12904"/>
    </source>
</evidence>
<proteinExistence type="predicted"/>
<organism evidence="3 4">
    <name type="scientific">Mariniphaga anaerophila</name>
    <dbReference type="NCBI Taxonomy" id="1484053"/>
    <lineage>
        <taxon>Bacteria</taxon>
        <taxon>Pseudomonadati</taxon>
        <taxon>Bacteroidota</taxon>
        <taxon>Bacteroidia</taxon>
        <taxon>Marinilabiliales</taxon>
        <taxon>Prolixibacteraceae</taxon>
        <taxon>Mariniphaga</taxon>
    </lineage>
</organism>
<gene>
    <name evidence="3" type="ORF">SAMN05444274_10463</name>
</gene>
<keyword evidence="4" id="KW-1185">Reference proteome</keyword>
<evidence type="ECO:0000313" key="4">
    <source>
        <dbReference type="Proteomes" id="UP000184164"/>
    </source>
</evidence>
<protein>
    <submittedName>
        <fullName evidence="3">Putative collagen-binding domain of a collagenase</fullName>
    </submittedName>
</protein>
<dbReference type="Proteomes" id="UP000184164">
    <property type="component" value="Unassembled WGS sequence"/>
</dbReference>
<evidence type="ECO:0000313" key="3">
    <source>
        <dbReference type="EMBL" id="SHF21383.1"/>
    </source>
</evidence>
<reference evidence="4" key="1">
    <citation type="submission" date="2016-11" db="EMBL/GenBank/DDBJ databases">
        <authorList>
            <person name="Varghese N."/>
            <person name="Submissions S."/>
        </authorList>
    </citation>
    <scope>NUCLEOTIDE SEQUENCE [LARGE SCALE GENOMIC DNA]</scope>
    <source>
        <strain evidence="4">DSM 26910</strain>
    </source>
</reference>
<dbReference type="RefSeq" id="WP_073001008.1">
    <property type="nucleotide sequence ID" value="NZ_FQUM01000004.1"/>
</dbReference>
<dbReference type="PANTHER" id="PTHR37836">
    <property type="entry name" value="LMO1036 PROTEIN"/>
    <property type="match status" value="1"/>
</dbReference>
<dbReference type="InterPro" id="IPR032260">
    <property type="entry name" value="DUF5060"/>
</dbReference>
<dbReference type="InterPro" id="IPR013783">
    <property type="entry name" value="Ig-like_fold"/>
</dbReference>
<name>A0A1M4ZTK5_9BACT</name>
<dbReference type="AlphaFoldDB" id="A0A1M4ZTK5"/>
<sequence>MRQILILFTLLLVLCSGRGQTMQSVKIHGEQKVWHKITLLIDGPETAEFAKDNPFLNYRLVVTFSNGNKRYKVPGFYCADGDAAETSAEEGNKWMVRFRPDEVGIWDYSISFRKGKDIAVSSHLHIGKPVGPDGFKGSFVIVDSDKKAPDFRGTGRLEYVGKRYLKFAGRDSFFIKNGADSPENFLAFVDFDQTYRYGTNEMWREGEANPKEECHYYSSHVKDWKKGDPIWKESNGKGIIGVVNYLASKDVNSIYMLLLNVQGDGNDVWPWIDYNERYRFDCSKLDQWEIVFDHMEKQGIMLHLVLQETENECLLDIGQTGVQRKLYYREMVARFAHHLAITWNLGEENGPAHWTPIGQTDQQRKSMAAYLKHINPYSSFIVLHTHWNDSIQDKYLLPLVGFEALDGPSMQIGEVGKIHRRIRHFIQLSSNSEKQWVVNLDELGPAYKGIMPDEFDANHDTVRHYALWGSLMAGAGGAEWYFGYKYPHNDLECEDLRSRDLWWNQTRIATEFFSRYLHFSEMESADEIIDNKEAYCLAKQDEVYVVYLPKGNIPTRIELDSSGKDYSIHWYDPRHGGKLQTGTVSSFRSPGKMNIGFPPIEKEKDWVALVRVKQ</sequence>
<evidence type="ECO:0000259" key="2">
    <source>
        <dbReference type="Pfam" id="PF16586"/>
    </source>
</evidence>
<dbReference type="EMBL" id="FQUM01000004">
    <property type="protein sequence ID" value="SHF21383.1"/>
    <property type="molecule type" value="Genomic_DNA"/>
</dbReference>
<dbReference type="STRING" id="1484053.SAMN05444274_10463"/>